<gene>
    <name evidence="4" type="ORF">HHL10_22130</name>
</gene>
<sequence>MDGWLSQLIANTLNAPQQPAIALDAAAHELRVDGQRVALTRLECEVMQYLMERAGQAVKRGDLLDDVWGPRYEGGSNVIDVVILALRRKLGVRAPAIETVTRYGYRLRLP</sequence>
<dbReference type="InterPro" id="IPR016032">
    <property type="entry name" value="Sig_transdc_resp-reg_C-effctor"/>
</dbReference>
<reference evidence="4 5" key="1">
    <citation type="submission" date="2020-04" db="EMBL/GenBank/DDBJ databases">
        <title>Azohydromonas sp. isolated from soil.</title>
        <authorList>
            <person name="Dahal R.H."/>
        </authorList>
    </citation>
    <scope>NUCLEOTIDE SEQUENCE [LARGE SCALE GENOMIC DNA]</scope>
    <source>
        <strain evidence="4 5">G-1-1-14</strain>
    </source>
</reference>
<evidence type="ECO:0000256" key="2">
    <source>
        <dbReference type="PROSITE-ProRule" id="PRU01091"/>
    </source>
</evidence>
<evidence type="ECO:0000256" key="1">
    <source>
        <dbReference type="ARBA" id="ARBA00023125"/>
    </source>
</evidence>
<feature type="DNA-binding region" description="OmpR/PhoB-type" evidence="2">
    <location>
        <begin position="10"/>
        <end position="109"/>
    </location>
</feature>
<evidence type="ECO:0000313" key="5">
    <source>
        <dbReference type="Proteomes" id="UP000574067"/>
    </source>
</evidence>
<name>A0A848FHE1_9BURK</name>
<evidence type="ECO:0000313" key="4">
    <source>
        <dbReference type="EMBL" id="NML17673.1"/>
    </source>
</evidence>
<keyword evidence="5" id="KW-1185">Reference proteome</keyword>
<dbReference type="Pfam" id="PF00486">
    <property type="entry name" value="Trans_reg_C"/>
    <property type="match status" value="1"/>
</dbReference>
<protein>
    <submittedName>
        <fullName evidence="4">Winged helix-turn-helix transcriptional regulator</fullName>
    </submittedName>
</protein>
<dbReference type="Gene3D" id="1.10.10.10">
    <property type="entry name" value="Winged helix-like DNA-binding domain superfamily/Winged helix DNA-binding domain"/>
    <property type="match status" value="1"/>
</dbReference>
<keyword evidence="1 2" id="KW-0238">DNA-binding</keyword>
<dbReference type="GO" id="GO:0000160">
    <property type="term" value="P:phosphorelay signal transduction system"/>
    <property type="evidence" value="ECO:0007669"/>
    <property type="project" value="InterPro"/>
</dbReference>
<dbReference type="GO" id="GO:0003677">
    <property type="term" value="F:DNA binding"/>
    <property type="evidence" value="ECO:0007669"/>
    <property type="project" value="UniProtKB-UniRule"/>
</dbReference>
<dbReference type="PROSITE" id="PS51755">
    <property type="entry name" value="OMPR_PHOB"/>
    <property type="match status" value="1"/>
</dbReference>
<dbReference type="GO" id="GO:0006355">
    <property type="term" value="P:regulation of DNA-templated transcription"/>
    <property type="evidence" value="ECO:0007669"/>
    <property type="project" value="InterPro"/>
</dbReference>
<feature type="domain" description="OmpR/PhoB-type" evidence="3">
    <location>
        <begin position="10"/>
        <end position="109"/>
    </location>
</feature>
<organism evidence="4 5">
    <name type="scientific">Azohydromonas caseinilytica</name>
    <dbReference type="NCBI Taxonomy" id="2728836"/>
    <lineage>
        <taxon>Bacteria</taxon>
        <taxon>Pseudomonadati</taxon>
        <taxon>Pseudomonadota</taxon>
        <taxon>Betaproteobacteria</taxon>
        <taxon>Burkholderiales</taxon>
        <taxon>Sphaerotilaceae</taxon>
        <taxon>Azohydromonas</taxon>
    </lineage>
</organism>
<dbReference type="SUPFAM" id="SSF46894">
    <property type="entry name" value="C-terminal effector domain of the bipartite response regulators"/>
    <property type="match status" value="1"/>
</dbReference>
<dbReference type="SMART" id="SM00862">
    <property type="entry name" value="Trans_reg_C"/>
    <property type="match status" value="1"/>
</dbReference>
<dbReference type="RefSeq" id="WP_169162578.1">
    <property type="nucleotide sequence ID" value="NZ_JABBFW010000021.1"/>
</dbReference>
<dbReference type="InterPro" id="IPR001867">
    <property type="entry name" value="OmpR/PhoB-type_DNA-bd"/>
</dbReference>
<dbReference type="Proteomes" id="UP000574067">
    <property type="component" value="Unassembled WGS sequence"/>
</dbReference>
<dbReference type="InterPro" id="IPR036388">
    <property type="entry name" value="WH-like_DNA-bd_sf"/>
</dbReference>
<dbReference type="AlphaFoldDB" id="A0A848FHE1"/>
<dbReference type="EMBL" id="JABBFW010000021">
    <property type="protein sequence ID" value="NML17673.1"/>
    <property type="molecule type" value="Genomic_DNA"/>
</dbReference>
<evidence type="ECO:0000259" key="3">
    <source>
        <dbReference type="PROSITE" id="PS51755"/>
    </source>
</evidence>
<comment type="caution">
    <text evidence="4">The sequence shown here is derived from an EMBL/GenBank/DDBJ whole genome shotgun (WGS) entry which is preliminary data.</text>
</comment>
<dbReference type="CDD" id="cd00383">
    <property type="entry name" value="trans_reg_C"/>
    <property type="match status" value="1"/>
</dbReference>
<proteinExistence type="predicted"/>
<accession>A0A848FHE1</accession>